<keyword evidence="5" id="KW-1185">Reference proteome</keyword>
<comment type="caution">
    <text evidence="4">The sequence shown here is derived from an EMBL/GenBank/DDBJ whole genome shotgun (WGS) entry which is preliminary data.</text>
</comment>
<dbReference type="SUPFAM" id="SSF53448">
    <property type="entry name" value="Nucleotide-diphospho-sugar transferases"/>
    <property type="match status" value="1"/>
</dbReference>
<dbReference type="STRING" id="1195763.ABT56_09760"/>
<dbReference type="OrthoDB" id="5291101at2"/>
<reference evidence="4 5" key="1">
    <citation type="submission" date="2015-05" db="EMBL/GenBank/DDBJ databases">
        <title>Photobacterium galathea sp. nov.</title>
        <authorList>
            <person name="Machado H."/>
            <person name="Gram L."/>
        </authorList>
    </citation>
    <scope>NUCLEOTIDE SEQUENCE [LARGE SCALE GENOMIC DNA]</scope>
    <source>
        <strain evidence="4 5">CGMCC 1.12159</strain>
    </source>
</reference>
<keyword evidence="3" id="KW-0808">Transferase</keyword>
<evidence type="ECO:0000313" key="5">
    <source>
        <dbReference type="Proteomes" id="UP000036097"/>
    </source>
</evidence>
<protein>
    <recommendedName>
        <fullName evidence="6">dTDP-Rha:alpha-D-GlcNAc-pyrophosphate polyprenol, alpha-3-L-rhamnosyltransferase</fullName>
    </recommendedName>
</protein>
<evidence type="ECO:0000313" key="4">
    <source>
        <dbReference type="EMBL" id="KLV05819.1"/>
    </source>
</evidence>
<keyword evidence="2" id="KW-0328">Glycosyltransferase</keyword>
<proteinExistence type="inferred from homology"/>
<evidence type="ECO:0000256" key="2">
    <source>
        <dbReference type="ARBA" id="ARBA00022676"/>
    </source>
</evidence>
<dbReference type="RefSeq" id="WP_047878684.1">
    <property type="nucleotide sequence ID" value="NZ_LDOT01000012.1"/>
</dbReference>
<dbReference type="Proteomes" id="UP000036097">
    <property type="component" value="Unassembled WGS sequence"/>
</dbReference>
<evidence type="ECO:0000256" key="1">
    <source>
        <dbReference type="ARBA" id="ARBA00006739"/>
    </source>
</evidence>
<organism evidence="4 5">
    <name type="scientific">Photobacterium aquae</name>
    <dbReference type="NCBI Taxonomy" id="1195763"/>
    <lineage>
        <taxon>Bacteria</taxon>
        <taxon>Pseudomonadati</taxon>
        <taxon>Pseudomonadota</taxon>
        <taxon>Gammaproteobacteria</taxon>
        <taxon>Vibrionales</taxon>
        <taxon>Vibrionaceae</taxon>
        <taxon>Photobacterium</taxon>
    </lineage>
</organism>
<dbReference type="PANTHER" id="PTHR43179:SF12">
    <property type="entry name" value="GALACTOFURANOSYLTRANSFERASE GLFT2"/>
    <property type="match status" value="1"/>
</dbReference>
<gene>
    <name evidence="4" type="ORF">ABT56_09760</name>
</gene>
<dbReference type="AlphaFoldDB" id="A0A0J1H1V6"/>
<name>A0A0J1H1V6_9GAMM</name>
<dbReference type="PATRIC" id="fig|1195763.3.peg.2050"/>
<dbReference type="PANTHER" id="PTHR43179">
    <property type="entry name" value="RHAMNOSYLTRANSFERASE WBBL"/>
    <property type="match status" value="1"/>
</dbReference>
<dbReference type="EMBL" id="LDOT01000012">
    <property type="protein sequence ID" value="KLV05819.1"/>
    <property type="molecule type" value="Genomic_DNA"/>
</dbReference>
<accession>A0A0J1H1V6</accession>
<dbReference type="InterPro" id="IPR029044">
    <property type="entry name" value="Nucleotide-diphossugar_trans"/>
</dbReference>
<dbReference type="Gene3D" id="3.90.550.10">
    <property type="entry name" value="Spore Coat Polysaccharide Biosynthesis Protein SpsA, Chain A"/>
    <property type="match status" value="1"/>
</dbReference>
<evidence type="ECO:0008006" key="6">
    <source>
        <dbReference type="Google" id="ProtNLM"/>
    </source>
</evidence>
<dbReference type="GO" id="GO:0016757">
    <property type="term" value="F:glycosyltransferase activity"/>
    <property type="evidence" value="ECO:0007669"/>
    <property type="project" value="UniProtKB-KW"/>
</dbReference>
<sequence>MIYISIINHNHDELLVRNKELVTIALTYTVIIKSNTKASAALTEFAKRCNILLLDEHHQLGFGENNNYVFEYVKRTATINEEDYFLVMNPDITITLAALSQLESHARRLGSDIYTINLFHDDAFSIPELSIKSFPLLSGPFKGLISRKKRSDAYNKAAIDAPCDVDWAAGSFLLFDITVFESLGGFDKKYFMYFEDVDICKRAHNHNYRLTYLPDIKAVHKGAYANRKIFSKHFWWYVKSYLTYHLSTLTTR</sequence>
<evidence type="ECO:0000256" key="3">
    <source>
        <dbReference type="ARBA" id="ARBA00022679"/>
    </source>
</evidence>
<comment type="similarity">
    <text evidence="1">Belongs to the glycosyltransferase 2 family.</text>
</comment>